<gene>
    <name evidence="2" type="ORF">PHYBLDRAFT_162203</name>
</gene>
<sequence>MNPLNFQIPRRRGNDTISPFPKRRRTEANDQLLNTASLFDKLKKEPLLEDVWAKEERALEELNENSEESQPIVDVASQFLDKEVSERLAEALSRNDVSDDSEPPSTRYFFTLPTKTSIGEWPMDSRDGAGVAKAEFIHKLTQTTQGRSFMLESGCLKHWHKRGWECPRSLYKYLFEMGKYINIYIFMGVLMCSNMRFVIVAFEPNKVKMESDVQYSDYPVGCIEPEWLTSIFEAYGRAPQLITKFASKTTPTPISTPISTPASTVRPTPEFEPELISKSKVPQSSLGWIIELFGISIKQWPSAYRDNIDQLLGLLLDTSLDPTSRPALGALQTTIQGCLDLLEQTTWKKTLAEFDIDYKKYSEYQLLYCIQAIPPTNKRGVFFQQCLAAKGLGLSRDHDKLEDVLKLINDPDGMFSSSQPDYSLLAIKIRLLDIFIGSDEDELDLEKDTVQSLIQSLQLLSRKIGGRLGTLKRTVANECAQRLWNKLAYTIGRDERVIEDHQLCLWFGGTLGCQTIQDNIYIDIICHIKINLSVLLL</sequence>
<accession>A0A163B9Z8</accession>
<dbReference type="EMBL" id="KV440972">
    <property type="protein sequence ID" value="OAD79121.1"/>
    <property type="molecule type" value="Genomic_DNA"/>
</dbReference>
<feature type="region of interest" description="Disordered" evidence="1">
    <location>
        <begin position="1"/>
        <end position="24"/>
    </location>
</feature>
<dbReference type="GeneID" id="28995489"/>
<dbReference type="Proteomes" id="UP000077315">
    <property type="component" value="Unassembled WGS sequence"/>
</dbReference>
<proteinExistence type="predicted"/>
<dbReference type="AlphaFoldDB" id="A0A163B9Z8"/>
<reference evidence="3" key="1">
    <citation type="submission" date="2015-06" db="EMBL/GenBank/DDBJ databases">
        <title>Expansion of signal transduction pathways in fungi by whole-genome duplication.</title>
        <authorList>
            <consortium name="DOE Joint Genome Institute"/>
            <person name="Corrochano L.M."/>
            <person name="Kuo A."/>
            <person name="Marcet-Houben M."/>
            <person name="Polaino S."/>
            <person name="Salamov A."/>
            <person name="Villalobos J.M."/>
            <person name="Alvarez M.I."/>
            <person name="Avalos J."/>
            <person name="Benito E.P."/>
            <person name="Benoit I."/>
            <person name="Burger G."/>
            <person name="Camino L.P."/>
            <person name="Canovas D."/>
            <person name="Cerda-Olmedo E."/>
            <person name="Cheng J.-F."/>
            <person name="Dominguez A."/>
            <person name="Elias M."/>
            <person name="Eslava A.P."/>
            <person name="Glaser F."/>
            <person name="Grimwood J."/>
            <person name="Gutierrez G."/>
            <person name="Heitman J."/>
            <person name="Henrissat B."/>
            <person name="Iturriaga E.A."/>
            <person name="Lang B.F."/>
            <person name="Lavin J.L."/>
            <person name="Lee S."/>
            <person name="Li W."/>
            <person name="Lindquist E."/>
            <person name="Lopez-Garcia S."/>
            <person name="Luque E.M."/>
            <person name="Marcos A.T."/>
            <person name="Martin J."/>
            <person name="McCluskey K."/>
            <person name="Medina H.R."/>
            <person name="Miralles-Duran A."/>
            <person name="Miyazaki A."/>
            <person name="Munoz-Torres E."/>
            <person name="Oguiza J.A."/>
            <person name="Ohm R."/>
            <person name="Olmedo M."/>
            <person name="Orejas M."/>
            <person name="Ortiz-Castellanos L."/>
            <person name="Pisabarro A.G."/>
            <person name="Rodriguez-Romero J."/>
            <person name="Ruiz-Herrera J."/>
            <person name="Ruiz-Vazquez R."/>
            <person name="Sanz C."/>
            <person name="Schackwitz W."/>
            <person name="Schmutz J."/>
            <person name="Shahriari M."/>
            <person name="Shelest E."/>
            <person name="Silva-Franco F."/>
            <person name="Soanes D."/>
            <person name="Syed K."/>
            <person name="Tagua V.G."/>
            <person name="Talbot N.J."/>
            <person name="Thon M."/>
            <person name="De vries R.P."/>
            <person name="Wiebenga A."/>
            <person name="Yadav J.S."/>
            <person name="Braun E.L."/>
            <person name="Baker S."/>
            <person name="Garre V."/>
            <person name="Horwitz B."/>
            <person name="Torres-Martinez S."/>
            <person name="Idnurm A."/>
            <person name="Herrera-Estrella A."/>
            <person name="Gabaldon T."/>
            <person name="Grigoriev I.V."/>
        </authorList>
    </citation>
    <scope>NUCLEOTIDE SEQUENCE [LARGE SCALE GENOMIC DNA]</scope>
    <source>
        <strain evidence="3">NRRL 1555(-)</strain>
    </source>
</reference>
<dbReference type="RefSeq" id="XP_018297161.1">
    <property type="nucleotide sequence ID" value="XM_018434583.1"/>
</dbReference>
<dbReference type="VEuPathDB" id="FungiDB:PHYBLDRAFT_162203"/>
<evidence type="ECO:0000313" key="3">
    <source>
        <dbReference type="Proteomes" id="UP000077315"/>
    </source>
</evidence>
<evidence type="ECO:0000256" key="1">
    <source>
        <dbReference type="SAM" id="MobiDB-lite"/>
    </source>
</evidence>
<dbReference type="InParanoid" id="A0A163B9Z8"/>
<name>A0A163B9Z8_PHYB8</name>
<evidence type="ECO:0000313" key="2">
    <source>
        <dbReference type="EMBL" id="OAD79121.1"/>
    </source>
</evidence>
<organism evidence="2 3">
    <name type="scientific">Phycomyces blakesleeanus (strain ATCC 8743b / DSM 1359 / FGSC 10004 / NBRC 33097 / NRRL 1555)</name>
    <dbReference type="NCBI Taxonomy" id="763407"/>
    <lineage>
        <taxon>Eukaryota</taxon>
        <taxon>Fungi</taxon>
        <taxon>Fungi incertae sedis</taxon>
        <taxon>Mucoromycota</taxon>
        <taxon>Mucoromycotina</taxon>
        <taxon>Mucoromycetes</taxon>
        <taxon>Mucorales</taxon>
        <taxon>Phycomycetaceae</taxon>
        <taxon>Phycomyces</taxon>
    </lineage>
</organism>
<keyword evidence="3" id="KW-1185">Reference proteome</keyword>
<protein>
    <submittedName>
        <fullName evidence="2">Uncharacterized protein</fullName>
    </submittedName>
</protein>
<dbReference type="OrthoDB" id="245989at2759"/>